<organism evidence="8 9">
    <name type="scientific">Carnobacterium alterfunditum</name>
    <dbReference type="NCBI Taxonomy" id="28230"/>
    <lineage>
        <taxon>Bacteria</taxon>
        <taxon>Bacillati</taxon>
        <taxon>Bacillota</taxon>
        <taxon>Bacilli</taxon>
        <taxon>Lactobacillales</taxon>
        <taxon>Carnobacteriaceae</taxon>
        <taxon>Carnobacterium</taxon>
    </lineage>
</organism>
<evidence type="ECO:0000313" key="9">
    <source>
        <dbReference type="Proteomes" id="UP000184758"/>
    </source>
</evidence>
<dbReference type="GO" id="GO:0070004">
    <property type="term" value="F:cysteine-type exopeptidase activity"/>
    <property type="evidence" value="ECO:0007669"/>
    <property type="project" value="InterPro"/>
</dbReference>
<comment type="catalytic activity">
    <reaction evidence="1">
        <text>an L-aminoacyl-L-amino acid + H2O = 2 an L-alpha-amino acid</text>
        <dbReference type="Rhea" id="RHEA:48940"/>
        <dbReference type="ChEBI" id="CHEBI:15377"/>
        <dbReference type="ChEBI" id="CHEBI:59869"/>
        <dbReference type="ChEBI" id="CHEBI:77460"/>
        <dbReference type="EC" id="3.4.13.19"/>
    </reaction>
</comment>
<name>A0A1N6FV49_9LACT</name>
<feature type="chain" id="PRO_5039377798" description="Dipeptidase" evidence="7">
    <location>
        <begin position="28"/>
        <end position="490"/>
    </location>
</feature>
<sequence>MKKKALYKSTFVLVTTGILFMTSYTTAEACTTVLVGKDASKDGSTMIARNEDMGTAWAKHFFVREANKNKRNFVSDGNGFSIELPKKHLKYTATPEWDVSDGLYEESGINSNNIAMSGTESTTAKENVLELDPLVEKGIAEDAMVTVVLPYIDSAEEGIERLGKIVEEKGAAETNGIIFSDNNDIWYMEILTGHQWVAARVPDDSYAVIANTISIQNFDWDDSDNFLYSKNLQEFISDNKLTDDLENTSIRAIFADTKEDAQYNTPRVWYGQKMLTESDKKVDDTDFELFVKADELITTQAIADILGSHYNDTDYDTFGEKESDKYRPISVPNTMESHILQIRNNVPDEISAIHWLALGVVDTSNYIPFYSGITETPKEYQIGSDEPDEKSAYWTYRTTNALTNPYHDEFKTEVVAPVQEKVWEHMTKAVEEIDKEAGEIAEKNPKKLDSYLNKKTKELSDYSLKEYKQVNKNLIKKLTEKTNVQHNADL</sequence>
<evidence type="ECO:0000256" key="2">
    <source>
        <dbReference type="ARBA" id="ARBA00007225"/>
    </source>
</evidence>
<keyword evidence="7" id="KW-0732">Signal</keyword>
<keyword evidence="3 6" id="KW-0645">Protease</keyword>
<dbReference type="InterPro" id="IPR005322">
    <property type="entry name" value="Peptidase_C69"/>
</dbReference>
<dbReference type="Gene3D" id="3.60.60.10">
    <property type="entry name" value="Penicillin V Acylase, Chain A"/>
    <property type="match status" value="1"/>
</dbReference>
<dbReference type="STRING" id="28230.SAMN05878443_0843"/>
<dbReference type="PANTHER" id="PTHR12994:SF17">
    <property type="entry name" value="LD30995P"/>
    <property type="match status" value="1"/>
</dbReference>
<dbReference type="Pfam" id="PF03577">
    <property type="entry name" value="Peptidase_C69"/>
    <property type="match status" value="1"/>
</dbReference>
<dbReference type="OrthoDB" id="9764088at2"/>
<dbReference type="EC" id="3.4.-.-" evidence="6"/>
<dbReference type="PANTHER" id="PTHR12994">
    <property type="entry name" value="SECERNIN"/>
    <property type="match status" value="1"/>
</dbReference>
<keyword evidence="5 6" id="KW-0224">Dipeptidase</keyword>
<accession>A0A1N6FV49</accession>
<keyword evidence="4 6" id="KW-0378">Hydrolase</keyword>
<dbReference type="RefSeq" id="WP_034547631.1">
    <property type="nucleotide sequence ID" value="NZ_FSRN01000001.1"/>
</dbReference>
<dbReference type="Proteomes" id="UP000184758">
    <property type="component" value="Unassembled WGS sequence"/>
</dbReference>
<evidence type="ECO:0000256" key="7">
    <source>
        <dbReference type="SAM" id="SignalP"/>
    </source>
</evidence>
<keyword evidence="9" id="KW-1185">Reference proteome</keyword>
<evidence type="ECO:0000256" key="3">
    <source>
        <dbReference type="ARBA" id="ARBA00022670"/>
    </source>
</evidence>
<comment type="similarity">
    <text evidence="2 6">Belongs to the peptidase C69 family.</text>
</comment>
<evidence type="ECO:0000313" key="8">
    <source>
        <dbReference type="EMBL" id="SIN99154.1"/>
    </source>
</evidence>
<feature type="signal peptide" evidence="7">
    <location>
        <begin position="1"/>
        <end position="27"/>
    </location>
</feature>
<dbReference type="AlphaFoldDB" id="A0A1N6FV49"/>
<dbReference type="NCBIfam" id="NF033678">
    <property type="entry name" value="C69_fam_dipept"/>
    <property type="match status" value="1"/>
</dbReference>
<dbReference type="GO" id="GO:0016805">
    <property type="term" value="F:dipeptidase activity"/>
    <property type="evidence" value="ECO:0007669"/>
    <property type="project" value="UniProtKB-KW"/>
</dbReference>
<proteinExistence type="inferred from homology"/>
<evidence type="ECO:0000256" key="5">
    <source>
        <dbReference type="ARBA" id="ARBA00022997"/>
    </source>
</evidence>
<dbReference type="InterPro" id="IPR047804">
    <property type="entry name" value="C69_dipept_A-like"/>
</dbReference>
<evidence type="ECO:0000256" key="6">
    <source>
        <dbReference type="RuleBase" id="RU364089"/>
    </source>
</evidence>
<dbReference type="EMBL" id="FSRN01000001">
    <property type="protein sequence ID" value="SIN99154.1"/>
    <property type="molecule type" value="Genomic_DNA"/>
</dbReference>
<gene>
    <name evidence="8" type="ORF">SAMN05878443_0843</name>
</gene>
<dbReference type="eggNOG" id="COG4690">
    <property type="taxonomic scope" value="Bacteria"/>
</dbReference>
<reference evidence="9" key="1">
    <citation type="submission" date="2016-11" db="EMBL/GenBank/DDBJ databases">
        <authorList>
            <person name="Varghese N."/>
            <person name="Submissions S."/>
        </authorList>
    </citation>
    <scope>NUCLEOTIDE SEQUENCE [LARGE SCALE GENOMIC DNA]</scope>
    <source>
        <strain evidence="9">313</strain>
    </source>
</reference>
<dbReference type="GO" id="GO:0006508">
    <property type="term" value="P:proteolysis"/>
    <property type="evidence" value="ECO:0007669"/>
    <property type="project" value="UniProtKB-KW"/>
</dbReference>
<evidence type="ECO:0000256" key="1">
    <source>
        <dbReference type="ARBA" id="ARBA00001670"/>
    </source>
</evidence>
<protein>
    <recommendedName>
        <fullName evidence="6">Dipeptidase</fullName>
        <ecNumber evidence="6">3.4.-.-</ecNumber>
    </recommendedName>
</protein>
<evidence type="ECO:0000256" key="4">
    <source>
        <dbReference type="ARBA" id="ARBA00022801"/>
    </source>
</evidence>